<organism evidence="2 3">
    <name type="scientific">Linum trigynum</name>
    <dbReference type="NCBI Taxonomy" id="586398"/>
    <lineage>
        <taxon>Eukaryota</taxon>
        <taxon>Viridiplantae</taxon>
        <taxon>Streptophyta</taxon>
        <taxon>Embryophyta</taxon>
        <taxon>Tracheophyta</taxon>
        <taxon>Spermatophyta</taxon>
        <taxon>Magnoliopsida</taxon>
        <taxon>eudicotyledons</taxon>
        <taxon>Gunneridae</taxon>
        <taxon>Pentapetalae</taxon>
        <taxon>rosids</taxon>
        <taxon>fabids</taxon>
        <taxon>Malpighiales</taxon>
        <taxon>Linaceae</taxon>
        <taxon>Linum</taxon>
    </lineage>
</organism>
<gene>
    <name evidence="2" type="ORF">LTRI10_LOCUS29941</name>
</gene>
<dbReference type="InterPro" id="IPR021924">
    <property type="entry name" value="DUF3537"/>
</dbReference>
<reference evidence="2 3" key="1">
    <citation type="submission" date="2024-04" db="EMBL/GenBank/DDBJ databases">
        <authorList>
            <person name="Fracassetti M."/>
        </authorList>
    </citation>
    <scope>NUCLEOTIDE SEQUENCE [LARGE SCALE GENOMIC DNA]</scope>
</reference>
<keyword evidence="1" id="KW-1133">Transmembrane helix</keyword>
<evidence type="ECO:0000313" key="3">
    <source>
        <dbReference type="Proteomes" id="UP001497516"/>
    </source>
</evidence>
<evidence type="ECO:0000313" key="2">
    <source>
        <dbReference type="EMBL" id="CAL1389053.1"/>
    </source>
</evidence>
<accession>A0AAV2ETM2</accession>
<dbReference type="AlphaFoldDB" id="A0AAV2ETM2"/>
<evidence type="ECO:0008006" key="4">
    <source>
        <dbReference type="Google" id="ProtNLM"/>
    </source>
</evidence>
<dbReference type="Pfam" id="PF12056">
    <property type="entry name" value="DUF3537"/>
    <property type="match status" value="1"/>
</dbReference>
<feature type="transmembrane region" description="Helical" evidence="1">
    <location>
        <begin position="148"/>
        <end position="165"/>
    </location>
</feature>
<evidence type="ECO:0000256" key="1">
    <source>
        <dbReference type="SAM" id="Phobius"/>
    </source>
</evidence>
<feature type="transmembrane region" description="Helical" evidence="1">
    <location>
        <begin position="252"/>
        <end position="271"/>
    </location>
</feature>
<dbReference type="EMBL" id="OZ034818">
    <property type="protein sequence ID" value="CAL1389053.1"/>
    <property type="molecule type" value="Genomic_DNA"/>
</dbReference>
<keyword evidence="3" id="KW-1185">Reference proteome</keyword>
<feature type="transmembrane region" description="Helical" evidence="1">
    <location>
        <begin position="417"/>
        <end position="435"/>
    </location>
</feature>
<dbReference type="PANTHER" id="PTHR31963">
    <property type="entry name" value="RAS GUANINE NUCLEOTIDE EXCHANGE FACTOR K"/>
    <property type="match status" value="1"/>
</dbReference>
<sequence length="443" mass="50086">MAFSDQQPEATSSSSQARLLEIREEEEHCYDTHVSKSLNRLETFLKIFGFCQNSIFTILLSWLCFLLIAVALPLFIFHFFYSSTPSMYEIKSFELEILAFQSLVAAISLLCISHNLRKYGVRKFLFVDRSHGHCTQLDSEYAKKINDFFYLLAVWLLPCLLVKAAREGTRLVYMRHGPLWQSIVILISLTISWTYSSVIFLSGCTLFSLVCNFQVIRFENYCKLLEKDLDVSVYIEEHIRLTHYMSKISHRFRIFFVFELLVVTASLFVALVETTGNHGLINIINGADFGVTAIVELVGLVICLHAATRVSHRAQGVVSVATRWHSMATCASNETSSSAAASQVQISGNGDILEPSVPLSSDFFHHTYSESDLEAVDYVPFPTNTALSTYQKRQAFVMYLMANPGGFTVFGWRIDRALVNTIFFLEVSLAMFVLGKTITFPSL</sequence>
<protein>
    <recommendedName>
        <fullName evidence="4">Odorant receptor</fullName>
    </recommendedName>
</protein>
<proteinExistence type="predicted"/>
<keyword evidence="1" id="KW-0812">Transmembrane</keyword>
<name>A0AAV2ETM2_9ROSI</name>
<dbReference type="PANTHER" id="PTHR31963:SF28">
    <property type="entry name" value="GUSTATORY RECEPTOR"/>
    <property type="match status" value="1"/>
</dbReference>
<feature type="transmembrane region" description="Helical" evidence="1">
    <location>
        <begin position="185"/>
        <end position="210"/>
    </location>
</feature>
<feature type="transmembrane region" description="Helical" evidence="1">
    <location>
        <begin position="283"/>
        <end position="304"/>
    </location>
</feature>
<keyword evidence="1" id="KW-0472">Membrane</keyword>
<feature type="transmembrane region" description="Helical" evidence="1">
    <location>
        <begin position="55"/>
        <end position="77"/>
    </location>
</feature>
<dbReference type="Proteomes" id="UP001497516">
    <property type="component" value="Chromosome 5"/>
</dbReference>
<feature type="transmembrane region" description="Helical" evidence="1">
    <location>
        <begin position="97"/>
        <end position="116"/>
    </location>
</feature>